<dbReference type="InterPro" id="IPR013767">
    <property type="entry name" value="PAS_fold"/>
</dbReference>
<keyword evidence="10" id="KW-0812">Transmembrane</keyword>
<dbReference type="SUPFAM" id="SSF55785">
    <property type="entry name" value="PYP-like sensor domain (PAS domain)"/>
    <property type="match status" value="1"/>
</dbReference>
<dbReference type="Gene3D" id="3.30.565.10">
    <property type="entry name" value="Histidine kinase-like ATPase, C-terminal domain"/>
    <property type="match status" value="1"/>
</dbReference>
<evidence type="ECO:0000259" key="12">
    <source>
        <dbReference type="PROSITE" id="PS50112"/>
    </source>
</evidence>
<dbReference type="GO" id="GO:0000155">
    <property type="term" value="F:phosphorelay sensor kinase activity"/>
    <property type="evidence" value="ECO:0007669"/>
    <property type="project" value="InterPro"/>
</dbReference>
<dbReference type="Pfam" id="PF02518">
    <property type="entry name" value="HATPase_c"/>
    <property type="match status" value="1"/>
</dbReference>
<evidence type="ECO:0000256" key="7">
    <source>
        <dbReference type="ARBA" id="ARBA00022840"/>
    </source>
</evidence>
<reference evidence="15" key="1">
    <citation type="submission" date="2012-06" db="EMBL/GenBank/DDBJ databases">
        <title>Complete sequence of chromosome of Desulfomonile tiedjei DSM 6799.</title>
        <authorList>
            <person name="Lucas S."/>
            <person name="Copeland A."/>
            <person name="Lapidus A."/>
            <person name="Glavina del Rio T."/>
            <person name="Dalin E."/>
            <person name="Tice H."/>
            <person name="Bruce D."/>
            <person name="Goodwin L."/>
            <person name="Pitluck S."/>
            <person name="Peters L."/>
            <person name="Ovchinnikova G."/>
            <person name="Zeytun A."/>
            <person name="Lu M."/>
            <person name="Kyrpides N."/>
            <person name="Mavromatis K."/>
            <person name="Ivanova N."/>
            <person name="Brettin T."/>
            <person name="Detter J.C."/>
            <person name="Han C."/>
            <person name="Larimer F."/>
            <person name="Land M."/>
            <person name="Hauser L."/>
            <person name="Markowitz V."/>
            <person name="Cheng J.-F."/>
            <person name="Hugenholtz P."/>
            <person name="Woyke T."/>
            <person name="Wu D."/>
            <person name="Spring S."/>
            <person name="Schroeder M."/>
            <person name="Brambilla E."/>
            <person name="Klenk H.-P."/>
            <person name="Eisen J.A."/>
        </authorList>
    </citation>
    <scope>NUCLEOTIDE SEQUENCE [LARGE SCALE GENOMIC DNA]</scope>
    <source>
        <strain evidence="15">ATCC 49306 / DSM 6799 / DCB-1</strain>
    </source>
</reference>
<feature type="coiled-coil region" evidence="9">
    <location>
        <begin position="109"/>
        <end position="154"/>
    </location>
</feature>
<dbReference type="InterPro" id="IPR036097">
    <property type="entry name" value="HisK_dim/P_sf"/>
</dbReference>
<dbReference type="InterPro" id="IPR003594">
    <property type="entry name" value="HATPase_dom"/>
</dbReference>
<keyword evidence="8" id="KW-0902">Two-component regulatory system</keyword>
<keyword evidence="9" id="KW-0175">Coiled coil</keyword>
<evidence type="ECO:0000256" key="3">
    <source>
        <dbReference type="ARBA" id="ARBA00022553"/>
    </source>
</evidence>
<name>I4C4G2_DESTA</name>
<dbReference type="SMART" id="SM00387">
    <property type="entry name" value="HATPase_c"/>
    <property type="match status" value="1"/>
</dbReference>
<keyword evidence="10" id="KW-0472">Membrane</keyword>
<dbReference type="InterPro" id="IPR001610">
    <property type="entry name" value="PAC"/>
</dbReference>
<gene>
    <name evidence="14" type="ordered locus">Desti_1743</name>
</gene>
<feature type="domain" description="PAC" evidence="13">
    <location>
        <begin position="223"/>
        <end position="275"/>
    </location>
</feature>
<evidence type="ECO:0000256" key="2">
    <source>
        <dbReference type="ARBA" id="ARBA00012438"/>
    </source>
</evidence>
<dbReference type="SMART" id="SM00086">
    <property type="entry name" value="PAC"/>
    <property type="match status" value="1"/>
</dbReference>
<dbReference type="PROSITE" id="PS50112">
    <property type="entry name" value="PAS"/>
    <property type="match status" value="1"/>
</dbReference>
<dbReference type="InterPro" id="IPR004358">
    <property type="entry name" value="Sig_transdc_His_kin-like_C"/>
</dbReference>
<evidence type="ECO:0000313" key="15">
    <source>
        <dbReference type="Proteomes" id="UP000006055"/>
    </source>
</evidence>
<dbReference type="Proteomes" id="UP000006055">
    <property type="component" value="Chromosome"/>
</dbReference>
<dbReference type="eggNOG" id="COG3829">
    <property type="taxonomic scope" value="Bacteria"/>
</dbReference>
<dbReference type="PROSITE" id="PS50113">
    <property type="entry name" value="PAC"/>
    <property type="match status" value="1"/>
</dbReference>
<accession>I4C4G2</accession>
<dbReference type="InterPro" id="IPR000014">
    <property type="entry name" value="PAS"/>
</dbReference>
<evidence type="ECO:0000256" key="5">
    <source>
        <dbReference type="ARBA" id="ARBA00022741"/>
    </source>
</evidence>
<dbReference type="HOGENOM" id="CLU_000445_114_39_7"/>
<evidence type="ECO:0000256" key="4">
    <source>
        <dbReference type="ARBA" id="ARBA00022679"/>
    </source>
</evidence>
<sequence length="505" mass="56198">MSDSYPLAPVWFVDVVGSSLVIVFAFLAVTYAARLARIQKSRLIWTYMLWLCAALALFGLSRGVGHIAKRYLLMMDMRDIWVSLRPYSGGINTIAFVLVASITLFFQRVQKINREILQDKKALETASREVMHLNRNLESVVQERTEELSRSEQKFRRIFESSMDVIFILDDKGRFLDINPAGITTLGYDRDRLVGQMGLYDLCTSGESYASLFQELHTTGFVKDRECLFLASNGSELHLLLSATIRRGESGETLNYEGIAKDITSRVQMERQLQQADKLASLGQISTGIAHEINNPLGIILGYTQLLLREQAPRSQMHDDLKTIEKHTRNCKGIVEDLLKFSRSTPIRKIPVDVNSSLAEVISLLGHQFELDKIDIKTDLDGTIPKITGDAEKLKQVFMNLLMNAKQAISGKGEISVTTRRNGNSIDISISDSGSGIAPQVMNKIFDPFFTTKPVGEGTGLGLSVSYGIIQDHSGRIEVESRPGKGSTFTVILPLNEQSAAEEAL</sequence>
<dbReference type="NCBIfam" id="TIGR00229">
    <property type="entry name" value="sensory_box"/>
    <property type="match status" value="1"/>
</dbReference>
<keyword evidence="15" id="KW-1185">Reference proteome</keyword>
<keyword evidence="3" id="KW-0597">Phosphoprotein</keyword>
<dbReference type="AlphaFoldDB" id="I4C4G2"/>
<feature type="transmembrane region" description="Helical" evidence="10">
    <location>
        <begin position="87"/>
        <end position="106"/>
    </location>
</feature>
<dbReference type="Gene3D" id="3.30.450.20">
    <property type="entry name" value="PAS domain"/>
    <property type="match status" value="1"/>
</dbReference>
<dbReference type="CDD" id="cd00130">
    <property type="entry name" value="PAS"/>
    <property type="match status" value="1"/>
</dbReference>
<dbReference type="InterPro" id="IPR035965">
    <property type="entry name" value="PAS-like_dom_sf"/>
</dbReference>
<feature type="transmembrane region" description="Helical" evidence="10">
    <location>
        <begin position="12"/>
        <end position="32"/>
    </location>
</feature>
<comment type="catalytic activity">
    <reaction evidence="1">
        <text>ATP + protein L-histidine = ADP + protein N-phospho-L-histidine.</text>
        <dbReference type="EC" id="2.7.13.3"/>
    </reaction>
</comment>
<dbReference type="KEGG" id="dti:Desti_1743"/>
<evidence type="ECO:0000256" key="9">
    <source>
        <dbReference type="SAM" id="Coils"/>
    </source>
</evidence>
<dbReference type="SUPFAM" id="SSF55874">
    <property type="entry name" value="ATPase domain of HSP90 chaperone/DNA topoisomerase II/histidine kinase"/>
    <property type="match status" value="1"/>
</dbReference>
<feature type="domain" description="Histidine kinase" evidence="11">
    <location>
        <begin position="288"/>
        <end position="497"/>
    </location>
</feature>
<dbReference type="Pfam" id="PF00989">
    <property type="entry name" value="PAS"/>
    <property type="match status" value="1"/>
</dbReference>
<evidence type="ECO:0000256" key="10">
    <source>
        <dbReference type="SAM" id="Phobius"/>
    </source>
</evidence>
<keyword evidence="6" id="KW-0418">Kinase</keyword>
<evidence type="ECO:0000256" key="6">
    <source>
        <dbReference type="ARBA" id="ARBA00022777"/>
    </source>
</evidence>
<evidence type="ECO:0000259" key="11">
    <source>
        <dbReference type="PROSITE" id="PS50109"/>
    </source>
</evidence>
<evidence type="ECO:0000259" key="13">
    <source>
        <dbReference type="PROSITE" id="PS50113"/>
    </source>
</evidence>
<dbReference type="InterPro" id="IPR000700">
    <property type="entry name" value="PAS-assoc_C"/>
</dbReference>
<dbReference type="Pfam" id="PF00512">
    <property type="entry name" value="HisKA"/>
    <property type="match status" value="1"/>
</dbReference>
<keyword evidence="4" id="KW-0808">Transferase</keyword>
<feature type="transmembrane region" description="Helical" evidence="10">
    <location>
        <begin position="44"/>
        <end position="67"/>
    </location>
</feature>
<dbReference type="InterPro" id="IPR036890">
    <property type="entry name" value="HATPase_C_sf"/>
</dbReference>
<organism evidence="14 15">
    <name type="scientific">Desulfomonile tiedjei (strain ATCC 49306 / DSM 6799 / DCB-1)</name>
    <dbReference type="NCBI Taxonomy" id="706587"/>
    <lineage>
        <taxon>Bacteria</taxon>
        <taxon>Pseudomonadati</taxon>
        <taxon>Thermodesulfobacteriota</taxon>
        <taxon>Desulfomonilia</taxon>
        <taxon>Desulfomonilales</taxon>
        <taxon>Desulfomonilaceae</taxon>
        <taxon>Desulfomonile</taxon>
    </lineage>
</organism>
<dbReference type="PROSITE" id="PS50109">
    <property type="entry name" value="HIS_KIN"/>
    <property type="match status" value="1"/>
</dbReference>
<dbReference type="PANTHER" id="PTHR43065:SF46">
    <property type="entry name" value="C4-DICARBOXYLATE TRANSPORT SENSOR PROTEIN DCTB"/>
    <property type="match status" value="1"/>
</dbReference>
<dbReference type="CDD" id="cd00082">
    <property type="entry name" value="HisKA"/>
    <property type="match status" value="1"/>
</dbReference>
<dbReference type="PANTHER" id="PTHR43065">
    <property type="entry name" value="SENSOR HISTIDINE KINASE"/>
    <property type="match status" value="1"/>
</dbReference>
<dbReference type="SMART" id="SM00091">
    <property type="entry name" value="PAS"/>
    <property type="match status" value="1"/>
</dbReference>
<dbReference type="EC" id="2.7.13.3" evidence="2"/>
<evidence type="ECO:0000313" key="14">
    <source>
        <dbReference type="EMBL" id="AFM24453.1"/>
    </source>
</evidence>
<dbReference type="InterPro" id="IPR005467">
    <property type="entry name" value="His_kinase_dom"/>
</dbReference>
<proteinExistence type="predicted"/>
<dbReference type="PRINTS" id="PR00344">
    <property type="entry name" value="BCTRLSENSOR"/>
</dbReference>
<dbReference type="OrthoDB" id="9805591at2"/>
<dbReference type="eggNOG" id="COG4191">
    <property type="taxonomic scope" value="Bacteria"/>
</dbReference>
<dbReference type="STRING" id="706587.Desti_1743"/>
<dbReference type="EMBL" id="CP003360">
    <property type="protein sequence ID" value="AFM24453.1"/>
    <property type="molecule type" value="Genomic_DNA"/>
</dbReference>
<dbReference type="SUPFAM" id="SSF47384">
    <property type="entry name" value="Homodimeric domain of signal transducing histidine kinase"/>
    <property type="match status" value="1"/>
</dbReference>
<dbReference type="InterPro" id="IPR003661">
    <property type="entry name" value="HisK_dim/P_dom"/>
</dbReference>
<keyword evidence="10" id="KW-1133">Transmembrane helix</keyword>
<keyword evidence="5" id="KW-0547">Nucleotide-binding</keyword>
<dbReference type="GO" id="GO:0006355">
    <property type="term" value="P:regulation of DNA-templated transcription"/>
    <property type="evidence" value="ECO:0007669"/>
    <property type="project" value="InterPro"/>
</dbReference>
<evidence type="ECO:0000256" key="1">
    <source>
        <dbReference type="ARBA" id="ARBA00000085"/>
    </source>
</evidence>
<keyword evidence="7" id="KW-0067">ATP-binding</keyword>
<protein>
    <recommendedName>
        <fullName evidence="2">histidine kinase</fullName>
        <ecNumber evidence="2">2.7.13.3</ecNumber>
    </recommendedName>
</protein>
<dbReference type="Gene3D" id="1.10.287.130">
    <property type="match status" value="1"/>
</dbReference>
<evidence type="ECO:0000256" key="8">
    <source>
        <dbReference type="ARBA" id="ARBA00023012"/>
    </source>
</evidence>
<dbReference type="SMART" id="SM00388">
    <property type="entry name" value="HisKA"/>
    <property type="match status" value="1"/>
</dbReference>
<feature type="domain" description="PAS" evidence="12">
    <location>
        <begin position="151"/>
        <end position="202"/>
    </location>
</feature>
<dbReference type="GO" id="GO:0005524">
    <property type="term" value="F:ATP binding"/>
    <property type="evidence" value="ECO:0007669"/>
    <property type="project" value="UniProtKB-KW"/>
</dbReference>
<dbReference type="RefSeq" id="WP_014809599.1">
    <property type="nucleotide sequence ID" value="NC_018025.1"/>
</dbReference>